<dbReference type="AlphaFoldDB" id="A0A915ICL9"/>
<proteinExistence type="predicted"/>
<evidence type="ECO:0000313" key="2">
    <source>
        <dbReference type="Proteomes" id="UP000887565"/>
    </source>
</evidence>
<keyword evidence="2" id="KW-1185">Reference proteome</keyword>
<evidence type="ECO:0000256" key="1">
    <source>
        <dbReference type="SAM" id="MobiDB-lite"/>
    </source>
</evidence>
<sequence>MILKKTLPPIDKELTRLSRGNFGYKPYPLLDESSRAKKNPQLSIKHGQEKTPDTTPDSKLVKKREARKTTKKDSRWSLINDQTKRTRSYHLSTTRMPAIIKSNDKTQQWNINANDIENDIYVDDQPMTKKPSQSVDQTHNFKKDYCSSLESRGFDSPEKCRDWCNGILKWVDYCKFK</sequence>
<protein>
    <submittedName>
        <fullName evidence="3">Uncharacterized protein</fullName>
    </submittedName>
</protein>
<evidence type="ECO:0000313" key="3">
    <source>
        <dbReference type="WBParaSite" id="nRc.2.0.1.t11528-RA"/>
    </source>
</evidence>
<accession>A0A915ICL9</accession>
<organism evidence="2 3">
    <name type="scientific">Romanomermis culicivorax</name>
    <name type="common">Nematode worm</name>
    <dbReference type="NCBI Taxonomy" id="13658"/>
    <lineage>
        <taxon>Eukaryota</taxon>
        <taxon>Metazoa</taxon>
        <taxon>Ecdysozoa</taxon>
        <taxon>Nematoda</taxon>
        <taxon>Enoplea</taxon>
        <taxon>Dorylaimia</taxon>
        <taxon>Mermithida</taxon>
        <taxon>Mermithoidea</taxon>
        <taxon>Mermithidae</taxon>
        <taxon>Romanomermis</taxon>
    </lineage>
</organism>
<dbReference type="Proteomes" id="UP000887565">
    <property type="component" value="Unplaced"/>
</dbReference>
<feature type="region of interest" description="Disordered" evidence="1">
    <location>
        <begin position="1"/>
        <end position="81"/>
    </location>
</feature>
<dbReference type="WBParaSite" id="nRc.2.0.1.t11528-RA">
    <property type="protein sequence ID" value="nRc.2.0.1.t11528-RA"/>
    <property type="gene ID" value="nRc.2.0.1.g11528"/>
</dbReference>
<reference evidence="3" key="1">
    <citation type="submission" date="2022-11" db="UniProtKB">
        <authorList>
            <consortium name="WormBaseParasite"/>
        </authorList>
    </citation>
    <scope>IDENTIFICATION</scope>
</reference>
<name>A0A915ICL9_ROMCU</name>